<dbReference type="Pfam" id="PF03167">
    <property type="entry name" value="UDG"/>
    <property type="match status" value="1"/>
</dbReference>
<feature type="domain" description="Uracil-DNA glycosylase-like" evidence="15">
    <location>
        <begin position="140"/>
        <end position="301"/>
    </location>
</feature>
<evidence type="ECO:0000256" key="10">
    <source>
        <dbReference type="ARBA" id="ARBA00052828"/>
    </source>
</evidence>
<dbReference type="HAMAP" id="MF_00148">
    <property type="entry name" value="UDG"/>
    <property type="match status" value="1"/>
</dbReference>
<evidence type="ECO:0000313" key="16">
    <source>
        <dbReference type="EMBL" id="KAK4311255.1"/>
    </source>
</evidence>
<keyword evidence="8 12" id="KW-0539">Nucleus</keyword>
<dbReference type="NCBIfam" id="NF003592">
    <property type="entry name" value="PRK05254.1-5"/>
    <property type="match status" value="1"/>
</dbReference>
<comment type="subunit">
    <text evidence="11">Interacts with RPA2 subunit of the RPA trimer; this interaction mediates UNG2 recruitment to RPA-coated single-stranded DNA at stalled replication forks. Interacts with PCNA; this interaction mediates UNG2 recruitment to S-phase replication foci. Interacts (via N-terminus) with FAM72A.</text>
</comment>
<dbReference type="Gene3D" id="3.40.470.10">
    <property type="entry name" value="Uracil-DNA glycosylase-like domain"/>
    <property type="match status" value="1"/>
</dbReference>
<keyword evidence="6 12" id="KW-0496">Mitochondrion</keyword>
<protein>
    <recommendedName>
        <fullName evidence="12 14">Uracil-DNA glycosylase</fullName>
        <shortName evidence="12">UDG</shortName>
        <ecNumber evidence="12 14">3.2.2.27</ecNumber>
    </recommendedName>
</protein>
<keyword evidence="3 12" id="KW-0227">DNA damage</keyword>
<comment type="caution">
    <text evidence="16">The sequence shown here is derived from an EMBL/GenBank/DDBJ whole genome shotgun (WGS) entry which is preliminary data.</text>
</comment>
<dbReference type="InterPro" id="IPR018085">
    <property type="entry name" value="Ura-DNA_Glyclase_AS"/>
</dbReference>
<evidence type="ECO:0000313" key="17">
    <source>
        <dbReference type="Proteomes" id="UP001292094"/>
    </source>
</evidence>
<reference evidence="16" key="1">
    <citation type="submission" date="2023-11" db="EMBL/GenBank/DDBJ databases">
        <title>Genome assemblies of two species of porcelain crab, Petrolisthes cinctipes and Petrolisthes manimaculis (Anomura: Porcellanidae).</title>
        <authorList>
            <person name="Angst P."/>
        </authorList>
    </citation>
    <scope>NUCLEOTIDE SEQUENCE</scope>
    <source>
        <strain evidence="16">PB745_02</strain>
        <tissue evidence="16">Gill</tissue>
    </source>
</reference>
<comment type="function">
    <text evidence="12 14">Excises uracil residues from the DNA which can arise as a result of misincorporation of dUMP residues by DNA polymerase or due to deamination of cytosine.</text>
</comment>
<dbReference type="PANTHER" id="PTHR11264:SF0">
    <property type="entry name" value="URACIL-DNA GLYCOSYLASE"/>
    <property type="match status" value="1"/>
</dbReference>
<evidence type="ECO:0000256" key="1">
    <source>
        <dbReference type="ARBA" id="ARBA00008184"/>
    </source>
</evidence>
<evidence type="ECO:0000256" key="12">
    <source>
        <dbReference type="HAMAP-Rule" id="MF_03166"/>
    </source>
</evidence>
<feature type="active site" description="Proton acceptor" evidence="12 13">
    <location>
        <position position="155"/>
    </location>
</feature>
<comment type="similarity">
    <text evidence="1 12 14">Belongs to the uracil-DNA glycosylase (UDG) superfamily. UNG family.</text>
</comment>
<accession>A0AAE1U9N2</accession>
<dbReference type="FunFam" id="3.40.470.10:FF:000004">
    <property type="entry name" value="Uracil-DNA glycosylase"/>
    <property type="match status" value="1"/>
</dbReference>
<keyword evidence="2" id="KW-0597">Phosphoprotein</keyword>
<dbReference type="SMART" id="SM00987">
    <property type="entry name" value="UreE_C"/>
    <property type="match status" value="1"/>
</dbReference>
<dbReference type="EMBL" id="JAWZYT010001539">
    <property type="protein sequence ID" value="KAK4311255.1"/>
    <property type="molecule type" value="Genomic_DNA"/>
</dbReference>
<keyword evidence="4 12" id="KW-0378">Hydrolase</keyword>
<dbReference type="GO" id="GO:0004844">
    <property type="term" value="F:uracil DNA N-glycosylase activity"/>
    <property type="evidence" value="ECO:0007669"/>
    <property type="project" value="UniProtKB-UniRule"/>
</dbReference>
<dbReference type="CDD" id="cd10027">
    <property type="entry name" value="UDG-F1-like"/>
    <property type="match status" value="1"/>
</dbReference>
<dbReference type="InterPro" id="IPR002043">
    <property type="entry name" value="UDG_fam1"/>
</dbReference>
<dbReference type="SMART" id="SM00986">
    <property type="entry name" value="UDG"/>
    <property type="match status" value="1"/>
</dbReference>
<dbReference type="Proteomes" id="UP001292094">
    <property type="component" value="Unassembled WGS sequence"/>
</dbReference>
<comment type="catalytic activity">
    <reaction evidence="10">
        <text>a 2'-deoxyuridine in single-stranded DNA + H2O = a 2'-deoxyribose 5'-monophosphate in single-stranded DNA + uracil</text>
        <dbReference type="Rhea" id="RHEA:81459"/>
        <dbReference type="Rhea" id="RHEA-COMP:12847"/>
        <dbReference type="Rhea" id="RHEA-COMP:19684"/>
        <dbReference type="ChEBI" id="CHEBI:15377"/>
        <dbReference type="ChEBI" id="CHEBI:17568"/>
        <dbReference type="ChEBI" id="CHEBI:133902"/>
        <dbReference type="ChEBI" id="CHEBI:139095"/>
    </reaction>
    <physiologicalReaction direction="left-to-right" evidence="10">
        <dbReference type="Rhea" id="RHEA:81460"/>
    </physiologicalReaction>
</comment>
<comment type="subcellular location">
    <subcellularLocation>
        <location evidence="12">Mitochondrion</location>
    </subcellularLocation>
    <subcellularLocation>
        <location evidence="12">Nucleus</location>
    </subcellularLocation>
</comment>
<keyword evidence="17" id="KW-1185">Reference proteome</keyword>
<dbReference type="SUPFAM" id="SSF52141">
    <property type="entry name" value="Uracil-DNA glycosylase-like"/>
    <property type="match status" value="1"/>
</dbReference>
<dbReference type="EC" id="3.2.2.27" evidence="12 14"/>
<evidence type="ECO:0000259" key="15">
    <source>
        <dbReference type="SMART" id="SM00986"/>
    </source>
</evidence>
<dbReference type="NCBIfam" id="NF003588">
    <property type="entry name" value="PRK05254.1-1"/>
    <property type="match status" value="1"/>
</dbReference>
<comment type="catalytic activity">
    <reaction evidence="9">
        <text>a 2'-deoxyuridine in double-stranded DNA + H2O = a 2'-deoxyribose 5'-monophosphate in double-stranded DNA + uracil</text>
        <dbReference type="Rhea" id="RHEA:81455"/>
        <dbReference type="Rhea" id="RHEA-COMP:14231"/>
        <dbReference type="Rhea" id="RHEA-COMP:17071"/>
        <dbReference type="ChEBI" id="CHEBI:15377"/>
        <dbReference type="ChEBI" id="CHEBI:17568"/>
        <dbReference type="ChEBI" id="CHEBI:133902"/>
        <dbReference type="ChEBI" id="CHEBI:139095"/>
    </reaction>
    <physiologicalReaction direction="left-to-right" evidence="9">
        <dbReference type="Rhea" id="RHEA:81456"/>
    </physiologicalReaction>
</comment>
<evidence type="ECO:0000256" key="13">
    <source>
        <dbReference type="PROSITE-ProRule" id="PRU10072"/>
    </source>
</evidence>
<name>A0AAE1U9N2_9EUCA</name>
<dbReference type="PANTHER" id="PTHR11264">
    <property type="entry name" value="URACIL-DNA GLYCOSYLASE"/>
    <property type="match status" value="1"/>
</dbReference>
<keyword evidence="7 12" id="KW-0234">DNA repair</keyword>
<evidence type="ECO:0000256" key="14">
    <source>
        <dbReference type="RuleBase" id="RU003780"/>
    </source>
</evidence>
<keyword evidence="5" id="KW-0007">Acetylation</keyword>
<dbReference type="AlphaFoldDB" id="A0AAE1U9N2"/>
<dbReference type="InterPro" id="IPR036895">
    <property type="entry name" value="Uracil-DNA_glycosylase-like_sf"/>
</dbReference>
<dbReference type="InterPro" id="IPR005122">
    <property type="entry name" value="Uracil-DNA_glycosylase-like"/>
</dbReference>
<evidence type="ECO:0000256" key="9">
    <source>
        <dbReference type="ARBA" id="ARBA00052069"/>
    </source>
</evidence>
<evidence type="ECO:0000256" key="7">
    <source>
        <dbReference type="ARBA" id="ARBA00023204"/>
    </source>
</evidence>
<dbReference type="PROSITE" id="PS00130">
    <property type="entry name" value="U_DNA_GLYCOSYLASE"/>
    <property type="match status" value="1"/>
</dbReference>
<evidence type="ECO:0000256" key="6">
    <source>
        <dbReference type="ARBA" id="ARBA00023128"/>
    </source>
</evidence>
<proteinExistence type="inferred from homology"/>
<dbReference type="NCBIfam" id="NF003589">
    <property type="entry name" value="PRK05254.1-2"/>
    <property type="match status" value="1"/>
</dbReference>
<dbReference type="GO" id="GO:0005654">
    <property type="term" value="C:nucleoplasm"/>
    <property type="evidence" value="ECO:0007669"/>
    <property type="project" value="UniProtKB-ARBA"/>
</dbReference>
<evidence type="ECO:0000256" key="8">
    <source>
        <dbReference type="ARBA" id="ARBA00023242"/>
    </source>
</evidence>
<gene>
    <name evidence="16" type="ORF">Pmani_017232</name>
</gene>
<organism evidence="16 17">
    <name type="scientific">Petrolisthes manimaculis</name>
    <dbReference type="NCBI Taxonomy" id="1843537"/>
    <lineage>
        <taxon>Eukaryota</taxon>
        <taxon>Metazoa</taxon>
        <taxon>Ecdysozoa</taxon>
        <taxon>Arthropoda</taxon>
        <taxon>Crustacea</taxon>
        <taxon>Multicrustacea</taxon>
        <taxon>Malacostraca</taxon>
        <taxon>Eumalacostraca</taxon>
        <taxon>Eucarida</taxon>
        <taxon>Decapoda</taxon>
        <taxon>Pleocyemata</taxon>
        <taxon>Anomura</taxon>
        <taxon>Galatheoidea</taxon>
        <taxon>Porcellanidae</taxon>
        <taxon>Petrolisthes</taxon>
    </lineage>
</organism>
<dbReference type="GO" id="GO:0097510">
    <property type="term" value="P:base-excision repair, AP site formation via deaminated base removal"/>
    <property type="evidence" value="ECO:0007669"/>
    <property type="project" value="TreeGrafter"/>
</dbReference>
<dbReference type="NCBIfam" id="TIGR00628">
    <property type="entry name" value="ung"/>
    <property type="match status" value="1"/>
</dbReference>
<evidence type="ECO:0000256" key="11">
    <source>
        <dbReference type="ARBA" id="ARBA00064140"/>
    </source>
</evidence>
<dbReference type="NCBIfam" id="NF003591">
    <property type="entry name" value="PRK05254.1-4"/>
    <property type="match status" value="1"/>
</dbReference>
<evidence type="ECO:0000256" key="3">
    <source>
        <dbReference type="ARBA" id="ARBA00022763"/>
    </source>
</evidence>
<dbReference type="GO" id="GO:0005739">
    <property type="term" value="C:mitochondrion"/>
    <property type="evidence" value="ECO:0007669"/>
    <property type="project" value="UniProtKB-SubCell"/>
</dbReference>
<evidence type="ECO:0000256" key="4">
    <source>
        <dbReference type="ARBA" id="ARBA00022801"/>
    </source>
</evidence>
<comment type="catalytic activity">
    <reaction evidence="12 14">
        <text>Hydrolyzes single-stranded DNA or mismatched double-stranded DNA and polynucleotides, releasing free uracil.</text>
        <dbReference type="EC" id="3.2.2.27"/>
    </reaction>
</comment>
<evidence type="ECO:0000256" key="5">
    <source>
        <dbReference type="ARBA" id="ARBA00022990"/>
    </source>
</evidence>
<sequence>MKSQKNMITNFFKPTTVNKRKSIDDEAETVAIKLKKPCEENLALHNIPDEAAKSTKPDVDVMSLSPDQKHRMQLSKLKAQVRQQSRQTPALHHNIGLSWFKVLSCQFSKPYFTKLSQFVESDRGKGTVYPPPDQVYSWTHHCSLEEVKVVVLGQDPYHGPNQAHGLCFSVTPGVRPPPSLVNMYKELSTDIPGFVTPSHGYLLGWAKQGVLLLNACLTVRAHTPNSHKDQGWEHFTDEVIKAVSHNNKGVVFLLWGSYAQKKAAHVDKNKHHLLRAPHPSPLSAHRGFFGCKHFSKCNELLQKEGKRPINWSHLDENV</sequence>
<evidence type="ECO:0000256" key="2">
    <source>
        <dbReference type="ARBA" id="ARBA00022553"/>
    </source>
</evidence>